<proteinExistence type="predicted"/>
<keyword evidence="2" id="KW-0597">Phosphoprotein</keyword>
<accession>A0A0S3QTV8</accession>
<dbReference type="PROSITE" id="PS51146">
    <property type="entry name" value="KAIC"/>
    <property type="match status" value="2"/>
</dbReference>
<dbReference type="EC" id="2.7.11.1" evidence="1"/>
<dbReference type="GO" id="GO:0016787">
    <property type="term" value="F:hydrolase activity"/>
    <property type="evidence" value="ECO:0007669"/>
    <property type="project" value="UniProtKB-KW"/>
</dbReference>
<dbReference type="GO" id="GO:0004674">
    <property type="term" value="F:protein serine/threonine kinase activity"/>
    <property type="evidence" value="ECO:0007669"/>
    <property type="project" value="UniProtKB-EC"/>
</dbReference>
<dbReference type="PANTHER" id="PTHR42926">
    <property type="match status" value="1"/>
</dbReference>
<dbReference type="OrthoDB" id="9783783at2"/>
<dbReference type="PANTHER" id="PTHR42926:SF1">
    <property type="entry name" value="CIRCADIAN CLOCK OSCILLATOR PROTEIN KAIC 1"/>
    <property type="match status" value="1"/>
</dbReference>
<evidence type="ECO:0000259" key="7">
    <source>
        <dbReference type="PROSITE" id="PS51146"/>
    </source>
</evidence>
<organism evidence="8 9">
    <name type="scientific">Thermosulfidibacter takaii (strain DSM 17441 / JCM 13301 / NBRC 103674 / ABI70S6)</name>
    <dbReference type="NCBI Taxonomy" id="1298851"/>
    <lineage>
        <taxon>Bacteria</taxon>
        <taxon>Pseudomonadati</taxon>
        <taxon>Thermosulfidibacterota</taxon>
        <taxon>Thermosulfidibacteria</taxon>
        <taxon>Thermosulfidibacterales</taxon>
        <taxon>Thermosulfidibacteraceae</taxon>
    </lineage>
</organism>
<protein>
    <recommendedName>
        <fullName evidence="1">non-specific serine/threonine protein kinase</fullName>
        <ecNumber evidence="1">2.7.11.1</ecNumber>
    </recommendedName>
</protein>
<evidence type="ECO:0000256" key="6">
    <source>
        <dbReference type="ARBA" id="ARBA00022801"/>
    </source>
</evidence>
<sequence>MERLKTNIPGFDELISGGIPKFSTIMVMGTPGSGKTTLSFQMAFNLAKEGKKVLIVSTISEPLMKISRFMSTFDFFDFNLIGEKVFLEDANEVIQERDPVAFTNFLDSKIREIRPDLLIVDSFKSLIEMLAKDEHKKREVIFQLALKLPVWNITTLFTGVYGLKDIPKDPVFSIVDGIIYPFGMEEEYFQKRYIQVLKLRGSSFLKGKQLFEISNEGMEIFLRLRPDVESIIYPVSKEKITTGDEKLDRILGGGIRKYTNTLISGPTGSGKTTLALKFAESFLKNDQEHKLAFFSFEESPEILRNYAATLGFDVERFEKEERLEFAFLSPVELDLDYLSYRLMEKLYKLDAKAGVVLDSVTSFRFAQRDDIKYREFLWAVINTLKSQHCTSFLTYETEDPFGRALVTDLKLSLLADNIILIRYFQKKNKLCKAIGVLKMRGQEHDKKFYEIDFEKERGIAIGDVVMGEILK</sequence>
<dbReference type="PATRIC" id="fig|1298851.3.peg.991"/>
<dbReference type="AlphaFoldDB" id="A0A0S3QTV8"/>
<evidence type="ECO:0000313" key="9">
    <source>
        <dbReference type="Proteomes" id="UP000063234"/>
    </source>
</evidence>
<dbReference type="PIRSF" id="PIRSF039117">
    <property type="entry name" value="KaiC"/>
    <property type="match status" value="1"/>
</dbReference>
<dbReference type="GO" id="GO:0005524">
    <property type="term" value="F:ATP binding"/>
    <property type="evidence" value="ECO:0007669"/>
    <property type="project" value="InterPro"/>
</dbReference>
<keyword evidence="5" id="KW-0418">Kinase</keyword>
<dbReference type="KEGG" id="ttk:TST_0954"/>
<dbReference type="Pfam" id="PF06745">
    <property type="entry name" value="ATPase"/>
    <property type="match status" value="2"/>
</dbReference>
<feature type="domain" description="KaiC" evidence="7">
    <location>
        <begin position="2"/>
        <end position="234"/>
    </location>
</feature>
<dbReference type="SUPFAM" id="SSF52540">
    <property type="entry name" value="P-loop containing nucleoside triphosphate hydrolases"/>
    <property type="match status" value="2"/>
</dbReference>
<keyword evidence="9" id="KW-1185">Reference proteome</keyword>
<dbReference type="InterPro" id="IPR051347">
    <property type="entry name" value="Circadian_clock_KaiC-rel"/>
</dbReference>
<dbReference type="STRING" id="1298851.TST_0954"/>
<dbReference type="RefSeq" id="WP_068549751.1">
    <property type="nucleotide sequence ID" value="NZ_AP013035.1"/>
</dbReference>
<evidence type="ECO:0000256" key="2">
    <source>
        <dbReference type="ARBA" id="ARBA00022553"/>
    </source>
</evidence>
<keyword evidence="4" id="KW-0677">Repeat</keyword>
<dbReference type="InterPro" id="IPR014774">
    <property type="entry name" value="KaiC-like_dom"/>
</dbReference>
<dbReference type="InterPro" id="IPR027417">
    <property type="entry name" value="P-loop_NTPase"/>
</dbReference>
<evidence type="ECO:0000256" key="5">
    <source>
        <dbReference type="ARBA" id="ARBA00022777"/>
    </source>
</evidence>
<dbReference type="InterPro" id="IPR003593">
    <property type="entry name" value="AAA+_ATPase"/>
</dbReference>
<dbReference type="EMBL" id="AP013035">
    <property type="protein sequence ID" value="BAT71754.1"/>
    <property type="molecule type" value="Genomic_DNA"/>
</dbReference>
<dbReference type="InterPro" id="IPR010624">
    <property type="entry name" value="KaiC_dom"/>
</dbReference>
<evidence type="ECO:0000256" key="4">
    <source>
        <dbReference type="ARBA" id="ARBA00022737"/>
    </source>
</evidence>
<gene>
    <name evidence="8" type="primary">kaiC</name>
    <name evidence="8" type="ORF">TST_0954</name>
</gene>
<evidence type="ECO:0000256" key="1">
    <source>
        <dbReference type="ARBA" id="ARBA00012513"/>
    </source>
</evidence>
<feature type="domain" description="KaiC" evidence="7">
    <location>
        <begin position="238"/>
        <end position="471"/>
    </location>
</feature>
<dbReference type="Proteomes" id="UP000063234">
    <property type="component" value="Chromosome"/>
</dbReference>
<dbReference type="Gene3D" id="3.40.50.300">
    <property type="entry name" value="P-loop containing nucleotide triphosphate hydrolases"/>
    <property type="match status" value="2"/>
</dbReference>
<keyword evidence="3" id="KW-0808">Transferase</keyword>
<keyword evidence="6" id="KW-0378">Hydrolase</keyword>
<evidence type="ECO:0000256" key="3">
    <source>
        <dbReference type="ARBA" id="ARBA00022679"/>
    </source>
</evidence>
<dbReference type="InterPro" id="IPR030665">
    <property type="entry name" value="KaiC"/>
</dbReference>
<reference evidence="9" key="1">
    <citation type="journal article" date="2018" name="Science">
        <title>A primordial and reversible TCA cycle in a facultatively chemolithoautotrophic thermophile.</title>
        <authorList>
            <person name="Nunoura T."/>
            <person name="Chikaraishi Y."/>
            <person name="Izaki R."/>
            <person name="Suwa T."/>
            <person name="Sato T."/>
            <person name="Harada T."/>
            <person name="Mori K."/>
            <person name="Kato Y."/>
            <person name="Miyazaki M."/>
            <person name="Shimamura S."/>
            <person name="Yanagawa K."/>
            <person name="Shuto A."/>
            <person name="Ohkouchi N."/>
            <person name="Fujita N."/>
            <person name="Takaki Y."/>
            <person name="Atomi H."/>
            <person name="Takai K."/>
        </authorList>
    </citation>
    <scope>NUCLEOTIDE SEQUENCE [LARGE SCALE GENOMIC DNA]</scope>
    <source>
        <strain evidence="9">DSM 17441 / JCM 13301 / NBRC 103674 / ABI70S6</strain>
    </source>
</reference>
<evidence type="ECO:0000313" key="8">
    <source>
        <dbReference type="EMBL" id="BAT71754.1"/>
    </source>
</evidence>
<dbReference type="SMART" id="SM00382">
    <property type="entry name" value="AAA"/>
    <property type="match status" value="2"/>
</dbReference>
<name>A0A0S3QTV8_THET7</name>